<dbReference type="PROSITE" id="PS50835">
    <property type="entry name" value="IG_LIKE"/>
    <property type="match status" value="1"/>
</dbReference>
<dbReference type="SUPFAM" id="SSF48726">
    <property type="entry name" value="Immunoglobulin"/>
    <property type="match status" value="1"/>
</dbReference>
<feature type="non-terminal residue" evidence="1">
    <location>
        <position position="1"/>
    </location>
</feature>
<organism evidence="1 2">
    <name type="scientific">Paramuricea clavata</name>
    <name type="common">Red gorgonian</name>
    <name type="synonym">Violescent sea-whip</name>
    <dbReference type="NCBI Taxonomy" id="317549"/>
    <lineage>
        <taxon>Eukaryota</taxon>
        <taxon>Metazoa</taxon>
        <taxon>Cnidaria</taxon>
        <taxon>Anthozoa</taxon>
        <taxon>Octocorallia</taxon>
        <taxon>Malacalcyonacea</taxon>
        <taxon>Plexauridae</taxon>
        <taxon>Paramuricea</taxon>
    </lineage>
</organism>
<reference evidence="1" key="1">
    <citation type="submission" date="2020-04" db="EMBL/GenBank/DDBJ databases">
        <authorList>
            <person name="Alioto T."/>
            <person name="Alioto T."/>
            <person name="Gomez Garrido J."/>
        </authorList>
    </citation>
    <scope>NUCLEOTIDE SEQUENCE</scope>
    <source>
        <strain evidence="1">A484AB</strain>
    </source>
</reference>
<protein>
    <submittedName>
        <fullName evidence="1">---NA</fullName>
    </submittedName>
</protein>
<sequence length="59" mass="6773">IANAKPIIKKIPNKGIYDIGDEVELTCRAENTTNGYQIKWYKISSNSEPMEMKKATIKW</sequence>
<dbReference type="AlphaFoldDB" id="A0A6S7IQR0"/>
<dbReference type="Gene3D" id="2.60.40.10">
    <property type="entry name" value="Immunoglobulins"/>
    <property type="match status" value="1"/>
</dbReference>
<dbReference type="InterPro" id="IPR013783">
    <property type="entry name" value="Ig-like_fold"/>
</dbReference>
<name>A0A6S7IQR0_PARCT</name>
<gene>
    <name evidence="1" type="ORF">PACLA_8A041762</name>
</gene>
<comment type="caution">
    <text evidence="1">The sequence shown here is derived from an EMBL/GenBank/DDBJ whole genome shotgun (WGS) entry which is preliminary data.</text>
</comment>
<dbReference type="EMBL" id="CACRXK020010345">
    <property type="protein sequence ID" value="CAB4019200.1"/>
    <property type="molecule type" value="Genomic_DNA"/>
</dbReference>
<feature type="non-terminal residue" evidence="1">
    <location>
        <position position="59"/>
    </location>
</feature>
<proteinExistence type="predicted"/>
<evidence type="ECO:0000313" key="1">
    <source>
        <dbReference type="EMBL" id="CAB4019200.1"/>
    </source>
</evidence>
<dbReference type="InterPro" id="IPR007110">
    <property type="entry name" value="Ig-like_dom"/>
</dbReference>
<dbReference type="Proteomes" id="UP001152795">
    <property type="component" value="Unassembled WGS sequence"/>
</dbReference>
<keyword evidence="2" id="KW-1185">Reference proteome</keyword>
<dbReference type="InterPro" id="IPR036179">
    <property type="entry name" value="Ig-like_dom_sf"/>
</dbReference>
<accession>A0A6S7IQR0</accession>
<evidence type="ECO:0000313" key="2">
    <source>
        <dbReference type="Proteomes" id="UP001152795"/>
    </source>
</evidence>